<dbReference type="PANTHER" id="PTHR33884">
    <property type="entry name" value="UPF0410 PROTEIN YMGE"/>
    <property type="match status" value="1"/>
</dbReference>
<protein>
    <recommendedName>
        <fullName evidence="10">Transglycosylase</fullName>
    </recommendedName>
</protein>
<evidence type="ECO:0000256" key="2">
    <source>
        <dbReference type="ARBA" id="ARBA00011006"/>
    </source>
</evidence>
<gene>
    <name evidence="8" type="ORF">BST14_21695</name>
</gene>
<dbReference type="InterPro" id="IPR007341">
    <property type="entry name" value="Transgly_assoc"/>
</dbReference>
<keyword evidence="9" id="KW-1185">Reference proteome</keyword>
<keyword evidence="4 7" id="KW-0812">Transmembrane</keyword>
<comment type="similarity">
    <text evidence="2">Belongs to the UPF0410 family.</text>
</comment>
<organism evidence="8 9">
    <name type="scientific">Mycobacterium arosiense ATCC BAA-1401 = DSM 45069</name>
    <dbReference type="NCBI Taxonomy" id="1265311"/>
    <lineage>
        <taxon>Bacteria</taxon>
        <taxon>Bacillati</taxon>
        <taxon>Actinomycetota</taxon>
        <taxon>Actinomycetes</taxon>
        <taxon>Mycobacteriales</taxon>
        <taxon>Mycobacteriaceae</taxon>
        <taxon>Mycobacterium</taxon>
        <taxon>Mycobacterium avium complex (MAC)</taxon>
    </lineage>
</organism>
<evidence type="ECO:0000313" key="9">
    <source>
        <dbReference type="Proteomes" id="UP000192707"/>
    </source>
</evidence>
<dbReference type="Pfam" id="PF04226">
    <property type="entry name" value="Transgly_assoc"/>
    <property type="match status" value="1"/>
</dbReference>
<keyword evidence="6 7" id="KW-0472">Membrane</keyword>
<proteinExistence type="inferred from homology"/>
<evidence type="ECO:0000256" key="1">
    <source>
        <dbReference type="ARBA" id="ARBA00004651"/>
    </source>
</evidence>
<dbReference type="GO" id="GO:0005886">
    <property type="term" value="C:plasma membrane"/>
    <property type="evidence" value="ECO:0007669"/>
    <property type="project" value="UniProtKB-SubCell"/>
</dbReference>
<dbReference type="RefSeq" id="WP_083066414.1">
    <property type="nucleotide sequence ID" value="NZ_MVHG01000074.1"/>
</dbReference>
<evidence type="ECO:0000256" key="5">
    <source>
        <dbReference type="ARBA" id="ARBA00022989"/>
    </source>
</evidence>
<feature type="transmembrane region" description="Helical" evidence="7">
    <location>
        <begin position="76"/>
        <end position="95"/>
    </location>
</feature>
<evidence type="ECO:0000256" key="3">
    <source>
        <dbReference type="ARBA" id="ARBA00022475"/>
    </source>
</evidence>
<evidence type="ECO:0000256" key="6">
    <source>
        <dbReference type="ARBA" id="ARBA00023136"/>
    </source>
</evidence>
<sequence length="101" mass="10530">MTVMAATEFLAANLNGKTGIGWIGYIIIGGIAGWLASKFVRGGGSGILMDIVIGVVGAFVAGVVLNLVGVDVNSGGYWFTFFVALLGAVVLLWIVRLVRRT</sequence>
<comment type="caution">
    <text evidence="8">The sequence shown here is derived from an EMBL/GenBank/DDBJ whole genome shotgun (WGS) entry which is preliminary data.</text>
</comment>
<keyword evidence="5 7" id="KW-1133">Transmembrane helix</keyword>
<dbReference type="AlphaFoldDB" id="A0A1W9Z980"/>
<dbReference type="EMBL" id="MVHG01000074">
    <property type="protein sequence ID" value="ORA09651.1"/>
    <property type="molecule type" value="Genomic_DNA"/>
</dbReference>
<feature type="transmembrane region" description="Helical" evidence="7">
    <location>
        <begin position="20"/>
        <end position="40"/>
    </location>
</feature>
<dbReference type="Proteomes" id="UP000192707">
    <property type="component" value="Unassembled WGS sequence"/>
</dbReference>
<evidence type="ECO:0008006" key="10">
    <source>
        <dbReference type="Google" id="ProtNLM"/>
    </source>
</evidence>
<reference evidence="8 9" key="1">
    <citation type="submission" date="2016-12" db="EMBL/GenBank/DDBJ databases">
        <title>The new phylogeny of genus Mycobacterium.</title>
        <authorList>
            <person name="Tortoli E."/>
            <person name="Trovato A."/>
            <person name="Cirillo D.M."/>
        </authorList>
    </citation>
    <scope>NUCLEOTIDE SEQUENCE [LARGE SCALE GENOMIC DNA]</scope>
    <source>
        <strain evidence="8 9">DSM 45069</strain>
    </source>
</reference>
<dbReference type="PANTHER" id="PTHR33884:SF3">
    <property type="entry name" value="UPF0410 PROTEIN YMGE"/>
    <property type="match status" value="1"/>
</dbReference>
<evidence type="ECO:0000256" key="4">
    <source>
        <dbReference type="ARBA" id="ARBA00022692"/>
    </source>
</evidence>
<evidence type="ECO:0000256" key="7">
    <source>
        <dbReference type="SAM" id="Phobius"/>
    </source>
</evidence>
<feature type="transmembrane region" description="Helical" evidence="7">
    <location>
        <begin position="47"/>
        <end position="70"/>
    </location>
</feature>
<comment type="subcellular location">
    <subcellularLocation>
        <location evidence="1">Cell membrane</location>
        <topology evidence="1">Multi-pass membrane protein</topology>
    </subcellularLocation>
</comment>
<keyword evidence="3" id="KW-1003">Cell membrane</keyword>
<name>A0A1W9Z980_MYCAI</name>
<accession>A0A1W9Z980</accession>
<evidence type="ECO:0000313" key="8">
    <source>
        <dbReference type="EMBL" id="ORA09651.1"/>
    </source>
</evidence>